<name>A0A6B1DU87_9CHLR</name>
<dbReference type="GO" id="GO:0032259">
    <property type="term" value="P:methylation"/>
    <property type="evidence" value="ECO:0007669"/>
    <property type="project" value="UniProtKB-KW"/>
</dbReference>
<dbReference type="CDD" id="cd02440">
    <property type="entry name" value="AdoMet_MTases"/>
    <property type="match status" value="1"/>
</dbReference>
<dbReference type="EMBL" id="VXPY01000054">
    <property type="protein sequence ID" value="MYD90272.1"/>
    <property type="molecule type" value="Genomic_DNA"/>
</dbReference>
<reference evidence="2" key="1">
    <citation type="submission" date="2019-09" db="EMBL/GenBank/DDBJ databases">
        <title>Characterisation of the sponge microbiome using genome-centric metagenomics.</title>
        <authorList>
            <person name="Engelberts J.P."/>
            <person name="Robbins S.J."/>
            <person name="De Goeij J.M."/>
            <person name="Aranda M."/>
            <person name="Bell S.C."/>
            <person name="Webster N.S."/>
        </authorList>
    </citation>
    <scope>NUCLEOTIDE SEQUENCE</scope>
    <source>
        <strain evidence="2">SB0662_bin_9</strain>
    </source>
</reference>
<dbReference type="Gene3D" id="3.40.50.150">
    <property type="entry name" value="Vaccinia Virus protein VP39"/>
    <property type="match status" value="1"/>
</dbReference>
<accession>A0A6B1DU87</accession>
<dbReference type="AlphaFoldDB" id="A0A6B1DU87"/>
<keyword evidence="2" id="KW-0808">Transferase</keyword>
<evidence type="ECO:0000259" key="1">
    <source>
        <dbReference type="Pfam" id="PF13847"/>
    </source>
</evidence>
<comment type="caution">
    <text evidence="2">The sequence shown here is derived from an EMBL/GenBank/DDBJ whole genome shotgun (WGS) entry which is preliminary data.</text>
</comment>
<proteinExistence type="predicted"/>
<evidence type="ECO:0000313" key="2">
    <source>
        <dbReference type="EMBL" id="MYD90272.1"/>
    </source>
</evidence>
<dbReference type="SUPFAM" id="SSF53335">
    <property type="entry name" value="S-adenosyl-L-methionine-dependent methyltransferases"/>
    <property type="match status" value="1"/>
</dbReference>
<dbReference type="InterPro" id="IPR025714">
    <property type="entry name" value="Methyltranfer_dom"/>
</dbReference>
<protein>
    <submittedName>
        <fullName evidence="2">Methyltransferase domain-containing protein</fullName>
    </submittedName>
</protein>
<gene>
    <name evidence="2" type="ORF">F4Y08_08030</name>
</gene>
<sequence>MGAIIPNRLDPASSLSAHSCCPVPGRATATSHNGSRRPYIDVSFPMSLSRSLLRLAGFAGGALLGLRLHWFRQPRPWPRQLASWLDSDLRRRWLDPASLLDPIGVQPGMHVLEVGCGTGVVTEELARRVGEQGTVTALDIQMELIQRARARLREAGLADRVRFLFTDTDGAPLDPQSADLIVLGSVLGEIPDPHPMLTTLFGVAKPESRLAIYEEPLMPGALSPAMAQMHLHAAGFRRGGHIRQLTHWLGVYYRDGDEWDPDLKPGTIL</sequence>
<dbReference type="GO" id="GO:0008168">
    <property type="term" value="F:methyltransferase activity"/>
    <property type="evidence" value="ECO:0007669"/>
    <property type="project" value="UniProtKB-KW"/>
</dbReference>
<organism evidence="2">
    <name type="scientific">Caldilineaceae bacterium SB0662_bin_9</name>
    <dbReference type="NCBI Taxonomy" id="2605258"/>
    <lineage>
        <taxon>Bacteria</taxon>
        <taxon>Bacillati</taxon>
        <taxon>Chloroflexota</taxon>
        <taxon>Caldilineae</taxon>
        <taxon>Caldilineales</taxon>
        <taxon>Caldilineaceae</taxon>
    </lineage>
</organism>
<dbReference type="InterPro" id="IPR029063">
    <property type="entry name" value="SAM-dependent_MTases_sf"/>
</dbReference>
<dbReference type="PANTHER" id="PTHR43861">
    <property type="entry name" value="TRANS-ACONITATE 2-METHYLTRANSFERASE-RELATED"/>
    <property type="match status" value="1"/>
</dbReference>
<feature type="domain" description="Methyltransferase" evidence="1">
    <location>
        <begin position="107"/>
        <end position="214"/>
    </location>
</feature>
<keyword evidence="2" id="KW-0489">Methyltransferase</keyword>
<dbReference type="Pfam" id="PF13847">
    <property type="entry name" value="Methyltransf_31"/>
    <property type="match status" value="1"/>
</dbReference>